<evidence type="ECO:0000313" key="4">
    <source>
        <dbReference type="Proteomes" id="UP000054937"/>
    </source>
</evidence>
<dbReference type="EMBL" id="LDAU01000063">
    <property type="protein sequence ID" value="KRX08474.1"/>
    <property type="molecule type" value="Genomic_DNA"/>
</dbReference>
<feature type="coiled-coil region" evidence="1">
    <location>
        <begin position="923"/>
        <end position="1019"/>
    </location>
</feature>
<name>A0A0V0R2C5_PSEPJ</name>
<organism evidence="3 4">
    <name type="scientific">Pseudocohnilembus persalinus</name>
    <name type="common">Ciliate</name>
    <dbReference type="NCBI Taxonomy" id="266149"/>
    <lineage>
        <taxon>Eukaryota</taxon>
        <taxon>Sar</taxon>
        <taxon>Alveolata</taxon>
        <taxon>Ciliophora</taxon>
        <taxon>Intramacronucleata</taxon>
        <taxon>Oligohymenophorea</taxon>
        <taxon>Scuticociliatia</taxon>
        <taxon>Philasterida</taxon>
        <taxon>Pseudocohnilembidae</taxon>
        <taxon>Pseudocohnilembus</taxon>
    </lineage>
</organism>
<feature type="compositionally biased region" description="Acidic residues" evidence="2">
    <location>
        <begin position="1243"/>
        <end position="1252"/>
    </location>
</feature>
<feature type="region of interest" description="Disordered" evidence="2">
    <location>
        <begin position="1175"/>
        <end position="1252"/>
    </location>
</feature>
<feature type="compositionally biased region" description="Low complexity" evidence="2">
    <location>
        <begin position="230"/>
        <end position="242"/>
    </location>
</feature>
<feature type="region of interest" description="Disordered" evidence="2">
    <location>
        <begin position="218"/>
        <end position="242"/>
    </location>
</feature>
<feature type="compositionally biased region" description="Low complexity" evidence="2">
    <location>
        <begin position="1059"/>
        <end position="1076"/>
    </location>
</feature>
<evidence type="ECO:0000256" key="1">
    <source>
        <dbReference type="SAM" id="Coils"/>
    </source>
</evidence>
<feature type="compositionally biased region" description="Polar residues" evidence="2">
    <location>
        <begin position="82"/>
        <end position="92"/>
    </location>
</feature>
<feature type="coiled-coil region" evidence="1">
    <location>
        <begin position="738"/>
        <end position="805"/>
    </location>
</feature>
<feature type="region of interest" description="Disordered" evidence="2">
    <location>
        <begin position="65"/>
        <end position="118"/>
    </location>
</feature>
<reference evidence="3 4" key="1">
    <citation type="journal article" date="2015" name="Sci. Rep.">
        <title>Genome of the facultative scuticociliatosis pathogen Pseudocohnilembus persalinus provides insight into its virulence through horizontal gene transfer.</title>
        <authorList>
            <person name="Xiong J."/>
            <person name="Wang G."/>
            <person name="Cheng J."/>
            <person name="Tian M."/>
            <person name="Pan X."/>
            <person name="Warren A."/>
            <person name="Jiang C."/>
            <person name="Yuan D."/>
            <person name="Miao W."/>
        </authorList>
    </citation>
    <scope>NUCLEOTIDE SEQUENCE [LARGE SCALE GENOMIC DNA]</scope>
    <source>
        <strain evidence="3">36N120E</strain>
    </source>
</reference>
<dbReference type="PANTHER" id="PTHR37028:SF4">
    <property type="entry name" value="ALMS MOTIF DOMAIN-CONTAINING PROTEIN"/>
    <property type="match status" value="1"/>
</dbReference>
<protein>
    <submittedName>
        <fullName evidence="3">Uncharacterized protein</fullName>
    </submittedName>
</protein>
<dbReference type="PANTHER" id="PTHR37028">
    <property type="entry name" value="UNNAMED PRODUCT-RELATED"/>
    <property type="match status" value="1"/>
</dbReference>
<dbReference type="OrthoDB" id="78067at2759"/>
<feature type="region of interest" description="Disordered" evidence="2">
    <location>
        <begin position="865"/>
        <end position="886"/>
    </location>
</feature>
<feature type="compositionally biased region" description="Basic and acidic residues" evidence="2">
    <location>
        <begin position="1"/>
        <end position="13"/>
    </location>
</feature>
<feature type="compositionally biased region" description="Basic and acidic residues" evidence="2">
    <location>
        <begin position="21"/>
        <end position="30"/>
    </location>
</feature>
<accession>A0A0V0R2C5</accession>
<feature type="compositionally biased region" description="Low complexity" evidence="2">
    <location>
        <begin position="101"/>
        <end position="115"/>
    </location>
</feature>
<feature type="compositionally biased region" description="Basic and acidic residues" evidence="2">
    <location>
        <begin position="865"/>
        <end position="882"/>
    </location>
</feature>
<feature type="compositionally biased region" description="Low complexity" evidence="2">
    <location>
        <begin position="1183"/>
        <end position="1227"/>
    </location>
</feature>
<keyword evidence="4" id="KW-1185">Reference proteome</keyword>
<dbReference type="AlphaFoldDB" id="A0A0V0R2C5"/>
<proteinExistence type="predicted"/>
<feature type="compositionally biased region" description="Basic and acidic residues" evidence="2">
    <location>
        <begin position="65"/>
        <end position="77"/>
    </location>
</feature>
<feature type="compositionally biased region" description="Polar residues" evidence="2">
    <location>
        <begin position="34"/>
        <end position="46"/>
    </location>
</feature>
<comment type="caution">
    <text evidence="3">The sequence shown here is derived from an EMBL/GenBank/DDBJ whole genome shotgun (WGS) entry which is preliminary data.</text>
</comment>
<dbReference type="OMA" id="IEETRII"/>
<dbReference type="Proteomes" id="UP000054937">
    <property type="component" value="Unassembled WGS sequence"/>
</dbReference>
<dbReference type="InParanoid" id="A0A0V0R2C5"/>
<gene>
    <name evidence="3" type="ORF">PPERSA_12955</name>
</gene>
<evidence type="ECO:0000313" key="3">
    <source>
        <dbReference type="EMBL" id="KRX08474.1"/>
    </source>
</evidence>
<feature type="region of interest" description="Disordered" evidence="2">
    <location>
        <begin position="1"/>
        <end position="46"/>
    </location>
</feature>
<sequence length="1252" mass="150692">MERLKKEREERKQQFFQRTKQQLDEKRNDLINDYGSQQYQSENPDFQQKQNYQQNLQDIYQQSSIKKEDQCKGDRSVGNDFESWNQIVNTSDIKQEKNEQTNRINQSQQNQNQQQHYSMIDKSQLQPQIKNALEKIKNRLNDKIDNQFGNKYYKNLSNKKDNISQNSEQQNDFSKQFQIVNDQKGALDQFKQLQQKDNSELRNQAYSDYCNSFKFRSTQKNQNSTESDDQQQNQQQQKTQRKVFQQKPNNFNNNNSRNAQYDQNQYRSQENVSVQKLMFGNQATVARTKRSRSNQENDSNYLNNIGSSERCVQRGCFHSLSPLGQNQNTKRYVDFEFINGVLNESKVINDLMSKHGKTVERSERYTDYQSRTEEEYLNQKSFPFKPKINDLPRDIYNWNEKSKLEISKEEQWERLLKGKREIQEEREIQKINKEAQDWQENCSFKPQVNQISQMITKRDKYQQDVTQRLYSQGLENKKKGLFQLKQDEERKFLEQHPFQPDVEASVQKLTGNLAFQKPLHQRVEEVINEKQEQMMSLQIKHAEDTKCPFKPEINKTSALLAEQKLENQQQPKDVVQRLMTDAIQKAAKIQQNIDMSQYLDSEKHTFHPSVVSEKNEQILKDNILYQKDLDFSTRQQYLQDQVREKLQKKMEQLKKEQNPHKPQINMISKYLMETDEQRENETQEEKNIRLAKKDKEKQQLLKEQLSKAYYDQYPFKPNINSVSKALGPKSSINKLIDVTEKEEKLKQKQFEKEQKELEGCSFQPRLNEKKKYKNIASKYNVKTVNQALQEAQIEKEKKIEQLKQMWEYEQLKECTFQPQINSKQIKGNNIEVKGMDKYMQYRELHKKQIIDQKERESKVFNLEKKYDASKRKQKTEPKDFKLSKGNPNKLKQLRQELLEKEREECTFKPQTNYQKDRELINKILELNHLNKLAQEQNQNFETKNFENFRQNQRDYHKQMNQWNMGNQNQQNQQQDQQNNMNQGDQQLFNINQDRNYFEVAELDQEIVNEQKQYQEQEKQQYQYEMPKQDHKQGANIYFHDKNYKQFLNQFDQQLEKKYSSQQKNQQQQTGQKNSKSLPQQETPQKIHQYSITHVNNQSVDSKNQNINNNMNQIGSLQKVRDNQKQEKLQLQQGIQKINQQQQPQYMDQIQNKFQNINQQQLKQQVQQNQAQLQQKQEEKDFNQDNFENNYENNYDDNNYNSDEQPQYQIQRPNQQNQNNNEQDNQSQDGKNDLQIKQYYNQDLDQEQQYELD</sequence>
<keyword evidence="1" id="KW-0175">Coiled coil</keyword>
<feature type="region of interest" description="Disordered" evidence="2">
    <location>
        <begin position="1056"/>
        <end position="1083"/>
    </location>
</feature>
<evidence type="ECO:0000256" key="2">
    <source>
        <dbReference type="SAM" id="MobiDB-lite"/>
    </source>
</evidence>